<dbReference type="InterPro" id="IPR026888">
    <property type="entry name" value="AcetylCoA_hyd_C"/>
</dbReference>
<name>A0A365U5T5_9RHOB</name>
<evidence type="ECO:0000313" key="3">
    <source>
        <dbReference type="Proteomes" id="UP000253370"/>
    </source>
</evidence>
<dbReference type="InterPro" id="IPR046433">
    <property type="entry name" value="ActCoA_hydro"/>
</dbReference>
<feature type="domain" description="Acetyl-CoA hydrolase/transferase C-terminal" evidence="1">
    <location>
        <begin position="353"/>
        <end position="497"/>
    </location>
</feature>
<proteinExistence type="predicted"/>
<reference evidence="2 3" key="1">
    <citation type="submission" date="2018-07" db="EMBL/GenBank/DDBJ databases">
        <title>Rhodosalinus sp. strain E84T genomic sequence and assembly.</title>
        <authorList>
            <person name="Liu Z.-W."/>
            <person name="Lu D.-C."/>
        </authorList>
    </citation>
    <scope>NUCLEOTIDE SEQUENCE [LARGE SCALE GENOMIC DNA]</scope>
    <source>
        <strain evidence="2 3">E84</strain>
    </source>
</reference>
<dbReference type="GO" id="GO:0008775">
    <property type="term" value="F:acetate CoA-transferase activity"/>
    <property type="evidence" value="ECO:0007669"/>
    <property type="project" value="InterPro"/>
</dbReference>
<dbReference type="InterPro" id="IPR038460">
    <property type="entry name" value="AcetylCoA_hyd_C_sf"/>
</dbReference>
<dbReference type="OrthoDB" id="9801795at2"/>
<dbReference type="Gene3D" id="3.40.1080.20">
    <property type="entry name" value="Acetyl-CoA hydrolase/transferase C-terminal domain"/>
    <property type="match status" value="1"/>
</dbReference>
<dbReference type="PANTHER" id="PTHR21432">
    <property type="entry name" value="ACETYL-COA HYDROLASE-RELATED"/>
    <property type="match status" value="1"/>
</dbReference>
<evidence type="ECO:0000259" key="1">
    <source>
        <dbReference type="Pfam" id="PF13336"/>
    </source>
</evidence>
<evidence type="ECO:0000313" key="2">
    <source>
        <dbReference type="EMBL" id="RBI83668.1"/>
    </source>
</evidence>
<dbReference type="GO" id="GO:0006083">
    <property type="term" value="P:acetate metabolic process"/>
    <property type="evidence" value="ECO:0007669"/>
    <property type="project" value="InterPro"/>
</dbReference>
<sequence length="625" mass="67318">MTAGAALTDAALRTGDPEGAAQRILERTGGQVRLALPLGLGKSVALANALTHAAEEDRSISLSIFTALTLESPGASSDMERRFIDPAKARLFGEVPGVRYAELLRAGDVPPNIEVSEFFLMAGRWLTVDAAQRRYVPVNYSDAFPLLLERRPNVIAQLVARAGDRLSLSCNPDLTLDLLAARCEGKLAFTFAAEVTDELPFMGGAADISAGEAQVLLERDESDPLFSLPQRPVSLADQAVGLHASRLVPDGGTLQIGIGSIGDGVCQALRLRHGRNETYRELIARCPFGRDAFDETAPFRAGLHASSEMLAYGMLPLLEDGVIAREAEGALIRAAFFIGSRGMRARLRDMPPEDRAKIAMVSVRETNLSQGGATPRAARFINNAMKASLLGSVFSDATPDGREVSGVGGQFDFIAQAFSLPDARAVTTLAATRDSKGETGSNIVWEAAHETAPRQFRDIVATEYGIADLRWRSDEEAVRAMIAIADSRFQPELLDAAKRAGKLPRDARVPTDRQDNTPEALHDWLAPARERGDLPTFPFGTDFTPVEQRLLPALGHLRNAFARRRGLAALIWRGVSSGAPCPAHRACLERMELARPRGLRQHAARAALLGALAATRDEPGLPHGL</sequence>
<dbReference type="SUPFAM" id="SSF100950">
    <property type="entry name" value="NagB/RpiA/CoA transferase-like"/>
    <property type="match status" value="1"/>
</dbReference>
<gene>
    <name evidence="2" type="ORF">DRV85_15090</name>
</gene>
<dbReference type="PANTHER" id="PTHR21432:SF20">
    <property type="entry name" value="ACETYL-COA HYDROLASE"/>
    <property type="match status" value="1"/>
</dbReference>
<protein>
    <recommendedName>
        <fullName evidence="1">Acetyl-CoA hydrolase/transferase C-terminal domain-containing protein</fullName>
    </recommendedName>
</protein>
<keyword evidence="3" id="KW-1185">Reference proteome</keyword>
<dbReference type="Pfam" id="PF13336">
    <property type="entry name" value="AcetylCoA_hyd_C"/>
    <property type="match status" value="1"/>
</dbReference>
<dbReference type="Gene3D" id="3.30.750.70">
    <property type="entry name" value="4-hydroxybutyrate coenzyme like domains"/>
    <property type="match status" value="1"/>
</dbReference>
<dbReference type="EMBL" id="QNTQ01000015">
    <property type="protein sequence ID" value="RBI83668.1"/>
    <property type="molecule type" value="Genomic_DNA"/>
</dbReference>
<organism evidence="2 3">
    <name type="scientific">Rhodosalinus halophilus</name>
    <dbReference type="NCBI Taxonomy" id="2259333"/>
    <lineage>
        <taxon>Bacteria</taxon>
        <taxon>Pseudomonadati</taxon>
        <taxon>Pseudomonadota</taxon>
        <taxon>Alphaproteobacteria</taxon>
        <taxon>Rhodobacterales</taxon>
        <taxon>Paracoccaceae</taxon>
        <taxon>Rhodosalinus</taxon>
    </lineage>
</organism>
<dbReference type="Proteomes" id="UP000253370">
    <property type="component" value="Unassembled WGS sequence"/>
</dbReference>
<dbReference type="AlphaFoldDB" id="A0A365U5T5"/>
<comment type="caution">
    <text evidence="2">The sequence shown here is derived from an EMBL/GenBank/DDBJ whole genome shotgun (WGS) entry which is preliminary data.</text>
</comment>
<accession>A0A365U5T5</accession>
<dbReference type="InterPro" id="IPR037171">
    <property type="entry name" value="NagB/RpiA_transferase-like"/>
</dbReference>